<evidence type="ECO:0000313" key="2">
    <source>
        <dbReference type="Proteomes" id="UP001367508"/>
    </source>
</evidence>
<reference evidence="1 2" key="1">
    <citation type="submission" date="2024-01" db="EMBL/GenBank/DDBJ databases">
        <title>The genomes of 5 underutilized Papilionoideae crops provide insights into root nodulation and disease resistanc.</title>
        <authorList>
            <person name="Jiang F."/>
        </authorList>
    </citation>
    <scope>NUCLEOTIDE SEQUENCE [LARGE SCALE GENOMIC DNA]</scope>
    <source>
        <strain evidence="1">LVBAO_FW01</strain>
        <tissue evidence="1">Leaves</tissue>
    </source>
</reference>
<protein>
    <submittedName>
        <fullName evidence="1">Uncharacterized protein</fullName>
    </submittedName>
</protein>
<comment type="caution">
    <text evidence="1">The sequence shown here is derived from an EMBL/GenBank/DDBJ whole genome shotgun (WGS) entry which is preliminary data.</text>
</comment>
<evidence type="ECO:0000313" key="1">
    <source>
        <dbReference type="EMBL" id="KAK7345389.1"/>
    </source>
</evidence>
<dbReference type="EMBL" id="JAYMYQ010000003">
    <property type="protein sequence ID" value="KAK7345389.1"/>
    <property type="molecule type" value="Genomic_DNA"/>
</dbReference>
<dbReference type="AlphaFoldDB" id="A0AAN9M0A8"/>
<gene>
    <name evidence="1" type="ORF">VNO77_15993</name>
</gene>
<name>A0AAN9M0A8_CANGL</name>
<organism evidence="1 2">
    <name type="scientific">Canavalia gladiata</name>
    <name type="common">Sword bean</name>
    <name type="synonym">Dolichos gladiatus</name>
    <dbReference type="NCBI Taxonomy" id="3824"/>
    <lineage>
        <taxon>Eukaryota</taxon>
        <taxon>Viridiplantae</taxon>
        <taxon>Streptophyta</taxon>
        <taxon>Embryophyta</taxon>
        <taxon>Tracheophyta</taxon>
        <taxon>Spermatophyta</taxon>
        <taxon>Magnoliopsida</taxon>
        <taxon>eudicotyledons</taxon>
        <taxon>Gunneridae</taxon>
        <taxon>Pentapetalae</taxon>
        <taxon>rosids</taxon>
        <taxon>fabids</taxon>
        <taxon>Fabales</taxon>
        <taxon>Fabaceae</taxon>
        <taxon>Papilionoideae</taxon>
        <taxon>50 kb inversion clade</taxon>
        <taxon>NPAAA clade</taxon>
        <taxon>indigoferoid/millettioid clade</taxon>
        <taxon>Phaseoleae</taxon>
        <taxon>Canavalia</taxon>
    </lineage>
</organism>
<keyword evidence="2" id="KW-1185">Reference proteome</keyword>
<dbReference type="Proteomes" id="UP001367508">
    <property type="component" value="Unassembled WGS sequence"/>
</dbReference>
<accession>A0AAN9M0A8</accession>
<sequence>MSSMRFPLKKSYLEDARGKMGRDNLGSSDAQGWTPVRGTSYYDVQRLPLTPKRLVDMDQVLKIMVSKPKSNQRKSFHIGELIQMQDILTLHAKFFLQGISSLSFIPLGDPRVTMALVFNVYLWKGGLFINLEWVYGDVWDDIVMGDAK</sequence>
<proteinExistence type="predicted"/>